<organism evidence="10 11">
    <name type="scientific">Treponema peruense</name>
    <dbReference type="NCBI Taxonomy" id="2787628"/>
    <lineage>
        <taxon>Bacteria</taxon>
        <taxon>Pseudomonadati</taxon>
        <taxon>Spirochaetota</taxon>
        <taxon>Spirochaetia</taxon>
        <taxon>Spirochaetales</taxon>
        <taxon>Treponemataceae</taxon>
        <taxon>Treponema</taxon>
    </lineage>
</organism>
<proteinExistence type="inferred from homology"/>
<dbReference type="PIRSF" id="PIRSF005572">
    <property type="entry name" value="NifS"/>
    <property type="match status" value="1"/>
</dbReference>
<keyword evidence="7" id="KW-0411">Iron-sulfur</keyword>
<evidence type="ECO:0000256" key="7">
    <source>
        <dbReference type="ARBA" id="ARBA00023014"/>
    </source>
</evidence>
<dbReference type="PANTHER" id="PTHR11601">
    <property type="entry name" value="CYSTEINE DESULFURYLASE FAMILY MEMBER"/>
    <property type="match status" value="1"/>
</dbReference>
<dbReference type="InterPro" id="IPR000192">
    <property type="entry name" value="Aminotrans_V_dom"/>
</dbReference>
<evidence type="ECO:0000259" key="9">
    <source>
        <dbReference type="Pfam" id="PF00266"/>
    </source>
</evidence>
<dbReference type="InterPro" id="IPR015424">
    <property type="entry name" value="PyrdxlP-dep_Trfase"/>
</dbReference>
<dbReference type="Gene3D" id="3.90.1150.10">
    <property type="entry name" value="Aspartate Aminotransferase, domain 1"/>
    <property type="match status" value="1"/>
</dbReference>
<dbReference type="GO" id="GO:0046872">
    <property type="term" value="F:metal ion binding"/>
    <property type="evidence" value="ECO:0007669"/>
    <property type="project" value="UniProtKB-KW"/>
</dbReference>
<evidence type="ECO:0000256" key="8">
    <source>
        <dbReference type="ARBA" id="ARBA00050776"/>
    </source>
</evidence>
<keyword evidence="11" id="KW-1185">Reference proteome</keyword>
<dbReference type="InterPro" id="IPR015421">
    <property type="entry name" value="PyrdxlP-dep_Trfase_major"/>
</dbReference>
<gene>
    <name evidence="10" type="ORF">IWA51_04765</name>
</gene>
<dbReference type="Proteomes" id="UP000595224">
    <property type="component" value="Chromosome"/>
</dbReference>
<evidence type="ECO:0000256" key="2">
    <source>
        <dbReference type="ARBA" id="ARBA00006490"/>
    </source>
</evidence>
<dbReference type="GO" id="GO:0031071">
    <property type="term" value="F:cysteine desulfurase activity"/>
    <property type="evidence" value="ECO:0007669"/>
    <property type="project" value="UniProtKB-EC"/>
</dbReference>
<protein>
    <submittedName>
        <fullName evidence="10">Cysteine desulfurase</fullName>
    </submittedName>
</protein>
<dbReference type="InterPro" id="IPR016454">
    <property type="entry name" value="Cysteine_dSase"/>
</dbReference>
<dbReference type="Pfam" id="PF00266">
    <property type="entry name" value="Aminotran_5"/>
    <property type="match status" value="1"/>
</dbReference>
<dbReference type="InterPro" id="IPR015422">
    <property type="entry name" value="PyrdxlP-dep_Trfase_small"/>
</dbReference>
<keyword evidence="6" id="KW-0408">Iron</keyword>
<dbReference type="RefSeq" id="WP_198443422.1">
    <property type="nucleotide sequence ID" value="NZ_CBCSHE010000004.1"/>
</dbReference>
<dbReference type="EMBL" id="CP064936">
    <property type="protein sequence ID" value="QQA01912.1"/>
    <property type="molecule type" value="Genomic_DNA"/>
</dbReference>
<evidence type="ECO:0000256" key="6">
    <source>
        <dbReference type="ARBA" id="ARBA00023004"/>
    </source>
</evidence>
<dbReference type="Gene3D" id="3.40.640.10">
    <property type="entry name" value="Type I PLP-dependent aspartate aminotransferase-like (Major domain)"/>
    <property type="match status" value="1"/>
</dbReference>
<name>A0A7T3REY9_9SPIR</name>
<sequence>MISAEHYFDWAATSPADKDIIQKALECSTEHWANPSSIHAAGTDAKKALENARKRAALALGIPEQTVTFTSGGTESDHIALLSVLTRPQKGSVLVSAIEHPAIREMAKMIENCGWKTITVNPDKNGFVSADAVIAALHDDTAFVTVMAVNNETGAVQPVYEIADALTEHCRGKRKPMFHVDCVQAAGKIPLDLTHSGIDSAAFSAHKICGPRGIGILYTAKEFVPFLRGGGQEKNIRSGTENLFGAEAMSLCLEKYAISERNSTAMERYELQKKYAAAFIEKLASIPSCTMIPHCRTADNTEHEFSPWVIQASFKGIPGQVMERALSSEGFYISTGSACSAGRHARPILDTMQLPAEEKESAVRFSFGPLTTPQAMDELFEAVKKTAALFAK</sequence>
<evidence type="ECO:0000256" key="1">
    <source>
        <dbReference type="ARBA" id="ARBA00001933"/>
    </source>
</evidence>
<dbReference type="PANTHER" id="PTHR11601:SF34">
    <property type="entry name" value="CYSTEINE DESULFURASE"/>
    <property type="match status" value="1"/>
</dbReference>
<reference evidence="10 11" key="1">
    <citation type="submission" date="2020-11" db="EMBL/GenBank/DDBJ databases">
        <title>Treponema Peruensis nv. sp., first commensal Treponema isolated from human feces.</title>
        <authorList>
            <person name="Belkhou C."/>
            <person name="Raes J."/>
        </authorList>
    </citation>
    <scope>NUCLEOTIDE SEQUENCE [LARGE SCALE GENOMIC DNA]</scope>
    <source>
        <strain evidence="10 11">RCC2812</strain>
    </source>
</reference>
<evidence type="ECO:0000256" key="4">
    <source>
        <dbReference type="ARBA" id="ARBA00022723"/>
    </source>
</evidence>
<evidence type="ECO:0000256" key="3">
    <source>
        <dbReference type="ARBA" id="ARBA00022679"/>
    </source>
</evidence>
<dbReference type="Gene3D" id="1.10.260.50">
    <property type="match status" value="1"/>
</dbReference>
<evidence type="ECO:0000313" key="10">
    <source>
        <dbReference type="EMBL" id="QQA01912.1"/>
    </source>
</evidence>
<keyword evidence="3" id="KW-0808">Transferase</keyword>
<keyword evidence="5" id="KW-0663">Pyridoxal phosphate</keyword>
<dbReference type="AlphaFoldDB" id="A0A7T3REY9"/>
<feature type="domain" description="Aminotransferase class V" evidence="9">
    <location>
        <begin position="6"/>
        <end position="378"/>
    </location>
</feature>
<dbReference type="SUPFAM" id="SSF53383">
    <property type="entry name" value="PLP-dependent transferases"/>
    <property type="match status" value="1"/>
</dbReference>
<evidence type="ECO:0000313" key="11">
    <source>
        <dbReference type="Proteomes" id="UP000595224"/>
    </source>
</evidence>
<accession>A0A7T3REY9</accession>
<comment type="cofactor">
    <cofactor evidence="1">
        <name>pyridoxal 5'-phosphate</name>
        <dbReference type="ChEBI" id="CHEBI:597326"/>
    </cofactor>
</comment>
<dbReference type="KEGG" id="tper:IWA51_04765"/>
<evidence type="ECO:0000256" key="5">
    <source>
        <dbReference type="ARBA" id="ARBA00022898"/>
    </source>
</evidence>
<comment type="catalytic activity">
    <reaction evidence="8">
        <text>(sulfur carrier)-H + L-cysteine = (sulfur carrier)-SH + L-alanine</text>
        <dbReference type="Rhea" id="RHEA:43892"/>
        <dbReference type="Rhea" id="RHEA-COMP:14737"/>
        <dbReference type="Rhea" id="RHEA-COMP:14739"/>
        <dbReference type="ChEBI" id="CHEBI:29917"/>
        <dbReference type="ChEBI" id="CHEBI:35235"/>
        <dbReference type="ChEBI" id="CHEBI:57972"/>
        <dbReference type="ChEBI" id="CHEBI:64428"/>
        <dbReference type="EC" id="2.8.1.7"/>
    </reaction>
</comment>
<keyword evidence="4" id="KW-0479">Metal-binding</keyword>
<comment type="similarity">
    <text evidence="2">Belongs to the class-V pyridoxal-phosphate-dependent aminotransferase family. NifS/IscS subfamily.</text>
</comment>
<dbReference type="GO" id="GO:0051536">
    <property type="term" value="F:iron-sulfur cluster binding"/>
    <property type="evidence" value="ECO:0007669"/>
    <property type="project" value="UniProtKB-KW"/>
</dbReference>